<dbReference type="HOGENOM" id="CLU_051549_1_0_1"/>
<gene>
    <name evidence="1" type="ORF">M422DRAFT_197111</name>
</gene>
<accession>A0A0C9TKW7</accession>
<keyword evidence="2" id="KW-1185">Reference proteome</keyword>
<evidence type="ECO:0000313" key="2">
    <source>
        <dbReference type="Proteomes" id="UP000054279"/>
    </source>
</evidence>
<name>A0A0C9TKW7_SPHS4</name>
<dbReference type="AlphaFoldDB" id="A0A0C9TKW7"/>
<feature type="non-terminal residue" evidence="1">
    <location>
        <position position="291"/>
    </location>
</feature>
<sequence>MAVATHDIPRIRQLVKVALGQGSSPREIVRRIELAMAGTKASKGYEEKDFSLGLLCWKLGGPKLVYALNHSMGLPSLTAIRRRAKRHNVIPSVGIPRSSDIQQNIAAFWGDKPPRGKRGHSVLIDEINLEERGRYLPGANSILGLCREHCSAVDSRVLSIEAVEEVSEALKQGKCHLGKEATVCAIGAFGYDDYEAYPVIISPTCKTEVAEGSVEWLSLVISIWKDSPNAQAKNGPIWSFASDGDATRRKAFHSIFLGQKLPHSAPLWDELGHLSLMNLWTGEDYITMDFD</sequence>
<dbReference type="OrthoDB" id="3048541at2759"/>
<dbReference type="EMBL" id="KN838185">
    <property type="protein sequence ID" value="KIJ22489.1"/>
    <property type="molecule type" value="Genomic_DNA"/>
</dbReference>
<dbReference type="Proteomes" id="UP000054279">
    <property type="component" value="Unassembled WGS sequence"/>
</dbReference>
<evidence type="ECO:0000313" key="1">
    <source>
        <dbReference type="EMBL" id="KIJ22489.1"/>
    </source>
</evidence>
<organism evidence="1 2">
    <name type="scientific">Sphaerobolus stellatus (strain SS14)</name>
    <dbReference type="NCBI Taxonomy" id="990650"/>
    <lineage>
        <taxon>Eukaryota</taxon>
        <taxon>Fungi</taxon>
        <taxon>Dikarya</taxon>
        <taxon>Basidiomycota</taxon>
        <taxon>Agaricomycotina</taxon>
        <taxon>Agaricomycetes</taxon>
        <taxon>Phallomycetidae</taxon>
        <taxon>Geastrales</taxon>
        <taxon>Sphaerobolaceae</taxon>
        <taxon>Sphaerobolus</taxon>
    </lineage>
</organism>
<protein>
    <submittedName>
        <fullName evidence="1">Uncharacterized protein</fullName>
    </submittedName>
</protein>
<proteinExistence type="predicted"/>
<reference evidence="1 2" key="1">
    <citation type="submission" date="2014-06" db="EMBL/GenBank/DDBJ databases">
        <title>Evolutionary Origins and Diversification of the Mycorrhizal Mutualists.</title>
        <authorList>
            <consortium name="DOE Joint Genome Institute"/>
            <consortium name="Mycorrhizal Genomics Consortium"/>
            <person name="Kohler A."/>
            <person name="Kuo A."/>
            <person name="Nagy L.G."/>
            <person name="Floudas D."/>
            <person name="Copeland A."/>
            <person name="Barry K.W."/>
            <person name="Cichocki N."/>
            <person name="Veneault-Fourrey C."/>
            <person name="LaButti K."/>
            <person name="Lindquist E.A."/>
            <person name="Lipzen A."/>
            <person name="Lundell T."/>
            <person name="Morin E."/>
            <person name="Murat C."/>
            <person name="Riley R."/>
            <person name="Ohm R."/>
            <person name="Sun H."/>
            <person name="Tunlid A."/>
            <person name="Henrissat B."/>
            <person name="Grigoriev I.V."/>
            <person name="Hibbett D.S."/>
            <person name="Martin F."/>
        </authorList>
    </citation>
    <scope>NUCLEOTIDE SEQUENCE [LARGE SCALE GENOMIC DNA]</scope>
    <source>
        <strain evidence="1 2">SS14</strain>
    </source>
</reference>